<organism evidence="2 3">
    <name type="scientific">Niabella soli DSM 19437</name>
    <dbReference type="NCBI Taxonomy" id="929713"/>
    <lineage>
        <taxon>Bacteria</taxon>
        <taxon>Pseudomonadati</taxon>
        <taxon>Bacteroidota</taxon>
        <taxon>Chitinophagia</taxon>
        <taxon>Chitinophagales</taxon>
        <taxon>Chitinophagaceae</taxon>
        <taxon>Niabella</taxon>
    </lineage>
</organism>
<protein>
    <submittedName>
        <fullName evidence="2">Uncharacterized protein</fullName>
    </submittedName>
</protein>
<feature type="compositionally biased region" description="Basic and acidic residues" evidence="1">
    <location>
        <begin position="12"/>
        <end position="28"/>
    </location>
</feature>
<dbReference type="AlphaFoldDB" id="W0F848"/>
<accession>W0F848</accession>
<dbReference type="SUPFAM" id="SSF48403">
    <property type="entry name" value="Ankyrin repeat"/>
    <property type="match status" value="1"/>
</dbReference>
<reference evidence="2 3" key="1">
    <citation type="submission" date="2013-12" db="EMBL/GenBank/DDBJ databases">
        <authorList>
            <consortium name="DOE Joint Genome Institute"/>
            <person name="Eisen J."/>
            <person name="Huntemann M."/>
            <person name="Han J."/>
            <person name="Chen A."/>
            <person name="Kyrpides N."/>
            <person name="Mavromatis K."/>
            <person name="Markowitz V."/>
            <person name="Palaniappan K."/>
            <person name="Ivanova N."/>
            <person name="Schaumberg A."/>
            <person name="Pati A."/>
            <person name="Liolios K."/>
            <person name="Nordberg H.P."/>
            <person name="Cantor M.N."/>
            <person name="Hua S.X."/>
            <person name="Woyke T."/>
        </authorList>
    </citation>
    <scope>NUCLEOTIDE SEQUENCE [LARGE SCALE GENOMIC DNA]</scope>
    <source>
        <strain evidence="3">DSM 19437</strain>
    </source>
</reference>
<dbReference type="RefSeq" id="WP_008587987.1">
    <property type="nucleotide sequence ID" value="NZ_CP007035.1"/>
</dbReference>
<dbReference type="KEGG" id="nso:NIASO_18370"/>
<dbReference type="eggNOG" id="COG0666">
    <property type="taxonomic scope" value="Bacteria"/>
</dbReference>
<dbReference type="EMBL" id="CP007035">
    <property type="protein sequence ID" value="AHF17993.1"/>
    <property type="molecule type" value="Genomic_DNA"/>
</dbReference>
<sequence>MSGVKQDNNKGPVREQDKMKKDNPPEKFFKGEDLKMATAIYKNDNQTIENLVKQEHFNVNGRGSVIIPSYSPTDTVRYTYLNYAVVIGALPAAEKLLQLGADVNLVAVNGGGYNANINMACSNRNKEMIRLLIQSKENLNPEFCDSPINDLLIGNADKSLIDLLLNSGANINYQSYVGGGVAVSTALNLDKFDFVNYFLDKGADPSINEYSGTSLALEIQSELAEGRLAANGLKEYTQLKERLINQFHIKFPVKREYRKGQEACIKRYENLSQADKDFLGKDEAERINLYKENLSKNITITGQSIDSFEAAGVQ</sequence>
<evidence type="ECO:0000313" key="3">
    <source>
        <dbReference type="Proteomes" id="UP000003586"/>
    </source>
</evidence>
<evidence type="ECO:0000313" key="2">
    <source>
        <dbReference type="EMBL" id="AHF17993.1"/>
    </source>
</evidence>
<dbReference type="OrthoDB" id="407974at2"/>
<keyword evidence="3" id="KW-1185">Reference proteome</keyword>
<dbReference type="Gene3D" id="1.25.40.20">
    <property type="entry name" value="Ankyrin repeat-containing domain"/>
    <property type="match status" value="1"/>
</dbReference>
<dbReference type="InterPro" id="IPR002110">
    <property type="entry name" value="Ankyrin_rpt"/>
</dbReference>
<feature type="region of interest" description="Disordered" evidence="1">
    <location>
        <begin position="1"/>
        <end position="28"/>
    </location>
</feature>
<dbReference type="SMART" id="SM00248">
    <property type="entry name" value="ANK"/>
    <property type="match status" value="4"/>
</dbReference>
<gene>
    <name evidence="2" type="ORF">NIASO_18370</name>
</gene>
<dbReference type="HOGENOM" id="CLU_885160_0_0_10"/>
<dbReference type="Proteomes" id="UP000003586">
    <property type="component" value="Chromosome"/>
</dbReference>
<proteinExistence type="predicted"/>
<evidence type="ECO:0000256" key="1">
    <source>
        <dbReference type="SAM" id="MobiDB-lite"/>
    </source>
</evidence>
<dbReference type="InterPro" id="IPR036770">
    <property type="entry name" value="Ankyrin_rpt-contain_sf"/>
</dbReference>
<name>W0F848_9BACT</name>
<dbReference type="STRING" id="929713.NIASO_18370"/>